<feature type="region of interest" description="Disordered" evidence="1">
    <location>
        <begin position="41"/>
        <end position="315"/>
    </location>
</feature>
<dbReference type="Proteomes" id="UP000326759">
    <property type="component" value="Unassembled WGS sequence"/>
</dbReference>
<feature type="compositionally biased region" description="Basic and acidic residues" evidence="1">
    <location>
        <begin position="239"/>
        <end position="255"/>
    </location>
</feature>
<reference evidence="2 3" key="1">
    <citation type="journal article" date="2019" name="PLoS Biol.">
        <title>Sex chromosomes control vertical transmission of feminizing Wolbachia symbionts in an isopod.</title>
        <authorList>
            <person name="Becking T."/>
            <person name="Chebbi M.A."/>
            <person name="Giraud I."/>
            <person name="Moumen B."/>
            <person name="Laverre T."/>
            <person name="Caubet Y."/>
            <person name="Peccoud J."/>
            <person name="Gilbert C."/>
            <person name="Cordaux R."/>
        </authorList>
    </citation>
    <scope>NUCLEOTIDE SEQUENCE [LARGE SCALE GENOMIC DNA]</scope>
    <source>
        <strain evidence="2">ANa2</strain>
        <tissue evidence="2">Whole body excluding digestive tract and cuticle</tissue>
    </source>
</reference>
<evidence type="ECO:0000313" key="3">
    <source>
        <dbReference type="Proteomes" id="UP000326759"/>
    </source>
</evidence>
<gene>
    <name evidence="2" type="ORF">Anas_05633</name>
</gene>
<dbReference type="OrthoDB" id="10425099at2759"/>
<feature type="compositionally biased region" description="Polar residues" evidence="1">
    <location>
        <begin position="63"/>
        <end position="83"/>
    </location>
</feature>
<evidence type="ECO:0000313" key="2">
    <source>
        <dbReference type="EMBL" id="KAB7498629.1"/>
    </source>
</evidence>
<accession>A0A5N5SY58</accession>
<dbReference type="AlphaFoldDB" id="A0A5N5SY58"/>
<organism evidence="2 3">
    <name type="scientific">Armadillidium nasatum</name>
    <dbReference type="NCBI Taxonomy" id="96803"/>
    <lineage>
        <taxon>Eukaryota</taxon>
        <taxon>Metazoa</taxon>
        <taxon>Ecdysozoa</taxon>
        <taxon>Arthropoda</taxon>
        <taxon>Crustacea</taxon>
        <taxon>Multicrustacea</taxon>
        <taxon>Malacostraca</taxon>
        <taxon>Eumalacostraca</taxon>
        <taxon>Peracarida</taxon>
        <taxon>Isopoda</taxon>
        <taxon>Oniscidea</taxon>
        <taxon>Crinocheta</taxon>
        <taxon>Armadillidiidae</taxon>
        <taxon>Armadillidium</taxon>
    </lineage>
</organism>
<keyword evidence="3" id="KW-1185">Reference proteome</keyword>
<feature type="compositionally biased region" description="Basic and acidic residues" evidence="1">
    <location>
        <begin position="156"/>
        <end position="177"/>
    </location>
</feature>
<dbReference type="EMBL" id="SEYY01019128">
    <property type="protein sequence ID" value="KAB7498629.1"/>
    <property type="molecule type" value="Genomic_DNA"/>
</dbReference>
<comment type="caution">
    <text evidence="2">The sequence shown here is derived from an EMBL/GenBank/DDBJ whole genome shotgun (WGS) entry which is preliminary data.</text>
</comment>
<feature type="compositionally biased region" description="Low complexity" evidence="1">
    <location>
        <begin position="45"/>
        <end position="55"/>
    </location>
</feature>
<feature type="compositionally biased region" description="Low complexity" evidence="1">
    <location>
        <begin position="264"/>
        <end position="280"/>
    </location>
</feature>
<feature type="compositionally biased region" description="Low complexity" evidence="1">
    <location>
        <begin position="85"/>
        <end position="96"/>
    </location>
</feature>
<sequence>MKFGSKNNMLYTWFLSKRVNYPPGGNMRLQGETLRQPQTVRILQPPGGSSSISFSDDIETKNGARSPNQRATSSPSGNAQEPNFDTAASTSSEDSSNQNGVKGKISDEPDLSNIVENVTSNGSENPVKNLQPDNESKEFPLPQDFEERSSNITEKSVSEREVEEEVKVSESFSEKQSEVLSEVSVTEASRVSVSEESTETSKVEVSSATENKTQEVTSDSVSVIKESSSTINVNESEDISLKEESNGVAKNHDLPPLHIPKNDSSSATNTTPSPSVSSPSVRPNEDAKNRVIGEPAEKPAPQQAPPRKIKDHMRSNIFMSDEDYFPTRSSRNNGKVTIEILRRMNMLNVAFLY</sequence>
<name>A0A5N5SY58_9CRUS</name>
<feature type="compositionally biased region" description="Low complexity" evidence="1">
    <location>
        <begin position="178"/>
        <end position="195"/>
    </location>
</feature>
<feature type="compositionally biased region" description="Polar residues" evidence="1">
    <location>
        <begin position="114"/>
        <end position="133"/>
    </location>
</feature>
<feature type="compositionally biased region" description="Basic and acidic residues" evidence="1">
    <location>
        <begin position="283"/>
        <end position="297"/>
    </location>
</feature>
<evidence type="ECO:0000256" key="1">
    <source>
        <dbReference type="SAM" id="MobiDB-lite"/>
    </source>
</evidence>
<feature type="compositionally biased region" description="Low complexity" evidence="1">
    <location>
        <begin position="217"/>
        <end position="231"/>
    </location>
</feature>
<proteinExistence type="predicted"/>
<protein>
    <submittedName>
        <fullName evidence="2">Uncharacterized protein</fullName>
    </submittedName>
</protein>